<dbReference type="AlphaFoldDB" id="A0A938YFR1"/>
<dbReference type="EMBL" id="JAERWK010000020">
    <property type="protein sequence ID" value="MBM9468711.1"/>
    <property type="molecule type" value="Genomic_DNA"/>
</dbReference>
<proteinExistence type="inferred from homology"/>
<dbReference type="Proteomes" id="UP000663792">
    <property type="component" value="Unassembled WGS sequence"/>
</dbReference>
<dbReference type="Pfam" id="PF07978">
    <property type="entry name" value="NIPSNAP"/>
    <property type="match status" value="1"/>
</dbReference>
<reference evidence="3" key="1">
    <citation type="submission" date="2021-01" db="EMBL/GenBank/DDBJ databases">
        <title>YIM 132084 draft genome.</title>
        <authorList>
            <person name="An D."/>
        </authorList>
    </citation>
    <scope>NUCLEOTIDE SEQUENCE</scope>
    <source>
        <strain evidence="3">YIM 132084</strain>
    </source>
</reference>
<gene>
    <name evidence="3" type="ORF">JL106_15620</name>
</gene>
<comment type="similarity">
    <text evidence="1">Belongs to the NipSnap family.</text>
</comment>
<dbReference type="SUPFAM" id="SSF54909">
    <property type="entry name" value="Dimeric alpha+beta barrel"/>
    <property type="match status" value="1"/>
</dbReference>
<dbReference type="InterPro" id="IPR051557">
    <property type="entry name" value="NipSnap_domain"/>
</dbReference>
<feature type="domain" description="NIPSNAP" evidence="2">
    <location>
        <begin position="3"/>
        <end position="104"/>
    </location>
</feature>
<sequence>MLVEMRTYTIKPGRVDDFLSFYERHGWALQQQYLGTCLGWYSSKDGPLFQVVHLWAYQDYADRERRRDALYRDPAWVEYFDGVSEQGLLLAAENKFLSPTGFSPVPALPA</sequence>
<dbReference type="PANTHER" id="PTHR21017">
    <property type="entry name" value="NIPSNAP-RELATED"/>
    <property type="match status" value="1"/>
</dbReference>
<dbReference type="PANTHER" id="PTHR21017:SF17">
    <property type="entry name" value="PROTEIN NIPSNAP"/>
    <property type="match status" value="1"/>
</dbReference>
<evidence type="ECO:0000259" key="2">
    <source>
        <dbReference type="Pfam" id="PF07978"/>
    </source>
</evidence>
<protein>
    <submittedName>
        <fullName evidence="3">NIPSNAP family protein</fullName>
    </submittedName>
</protein>
<dbReference type="InterPro" id="IPR011008">
    <property type="entry name" value="Dimeric_a/b-barrel"/>
</dbReference>
<keyword evidence="4" id="KW-1185">Reference proteome</keyword>
<organism evidence="3 4">
    <name type="scientific">Nakamurella leprariae</name>
    <dbReference type="NCBI Taxonomy" id="2803911"/>
    <lineage>
        <taxon>Bacteria</taxon>
        <taxon>Bacillati</taxon>
        <taxon>Actinomycetota</taxon>
        <taxon>Actinomycetes</taxon>
        <taxon>Nakamurellales</taxon>
        <taxon>Nakamurellaceae</taxon>
        <taxon>Nakamurella</taxon>
    </lineage>
</organism>
<accession>A0A938YFR1</accession>
<evidence type="ECO:0000313" key="4">
    <source>
        <dbReference type="Proteomes" id="UP000663792"/>
    </source>
</evidence>
<name>A0A938YFR1_9ACTN</name>
<dbReference type="InterPro" id="IPR012577">
    <property type="entry name" value="NIPSNAP"/>
</dbReference>
<evidence type="ECO:0000313" key="3">
    <source>
        <dbReference type="EMBL" id="MBM9468711.1"/>
    </source>
</evidence>
<dbReference type="Gene3D" id="3.30.70.100">
    <property type="match status" value="1"/>
</dbReference>
<dbReference type="RefSeq" id="WP_205261655.1">
    <property type="nucleotide sequence ID" value="NZ_JAERWK010000020.1"/>
</dbReference>
<comment type="caution">
    <text evidence="3">The sequence shown here is derived from an EMBL/GenBank/DDBJ whole genome shotgun (WGS) entry which is preliminary data.</text>
</comment>
<evidence type="ECO:0000256" key="1">
    <source>
        <dbReference type="ARBA" id="ARBA00005291"/>
    </source>
</evidence>